<reference evidence="1" key="1">
    <citation type="journal article" date="2014" name="Front. Microbiol.">
        <title>High frequency of phylogenetically diverse reductive dehalogenase-homologous genes in deep subseafloor sedimentary metagenomes.</title>
        <authorList>
            <person name="Kawai M."/>
            <person name="Futagami T."/>
            <person name="Toyoda A."/>
            <person name="Takaki Y."/>
            <person name="Nishi S."/>
            <person name="Hori S."/>
            <person name="Arai W."/>
            <person name="Tsubouchi T."/>
            <person name="Morono Y."/>
            <person name="Uchiyama I."/>
            <person name="Ito T."/>
            <person name="Fujiyama A."/>
            <person name="Inagaki F."/>
            <person name="Takami H."/>
        </authorList>
    </citation>
    <scope>NUCLEOTIDE SEQUENCE</scope>
    <source>
        <strain evidence="1">Expedition CK06-06</strain>
    </source>
</reference>
<evidence type="ECO:0008006" key="2">
    <source>
        <dbReference type="Google" id="ProtNLM"/>
    </source>
</evidence>
<gene>
    <name evidence="1" type="ORF">S01H4_37528</name>
</gene>
<proteinExistence type="predicted"/>
<feature type="non-terminal residue" evidence="1">
    <location>
        <position position="1"/>
    </location>
</feature>
<organism evidence="1">
    <name type="scientific">marine sediment metagenome</name>
    <dbReference type="NCBI Taxonomy" id="412755"/>
    <lineage>
        <taxon>unclassified sequences</taxon>
        <taxon>metagenomes</taxon>
        <taxon>ecological metagenomes</taxon>
    </lineage>
</organism>
<protein>
    <recommendedName>
        <fullName evidence="2">Tyr recombinase domain-containing protein</fullName>
    </recommendedName>
</protein>
<accession>X1DX79</accession>
<dbReference type="AlphaFoldDB" id="X1DX79"/>
<sequence>VLEAEKNIRTKNFVEADFDAECVNAMGISFLDWLATKRKKPRKVFNHCRKAWDKIWGKPSLVNVAYRNDKLGDKLCLEYLKVFNDPDRSRNRKKLIRPLFKFLGRSDLNDKYMTMTQSRDPREVKKIPEINNPDFPLKFVQCLEEMENIDPAYGEAIRFKLCTQMRTGDRKAQRAFFGIRIGSEGKSYALIDSPDIFQIHVLEKMGEEWDIGWLPRKVREEIYMLSRIKNEGDPLWDMKPEKLLAAWGDVTERIIGRRLALHDLRKISLTWFYVCGLPLEIATRLNVGWKDLS</sequence>
<feature type="non-terminal residue" evidence="1">
    <location>
        <position position="293"/>
    </location>
</feature>
<name>X1DX79_9ZZZZ</name>
<dbReference type="EMBL" id="BART01020170">
    <property type="protein sequence ID" value="GAH00958.1"/>
    <property type="molecule type" value="Genomic_DNA"/>
</dbReference>
<evidence type="ECO:0000313" key="1">
    <source>
        <dbReference type="EMBL" id="GAH00958.1"/>
    </source>
</evidence>
<comment type="caution">
    <text evidence="1">The sequence shown here is derived from an EMBL/GenBank/DDBJ whole genome shotgun (WGS) entry which is preliminary data.</text>
</comment>